<dbReference type="WBParaSite" id="JU765_v2.g20577.t1">
    <property type="protein sequence ID" value="JU765_v2.g20577.t1"/>
    <property type="gene ID" value="JU765_v2.g20577"/>
</dbReference>
<evidence type="ECO:0000313" key="1">
    <source>
        <dbReference type="Proteomes" id="UP000887576"/>
    </source>
</evidence>
<protein>
    <submittedName>
        <fullName evidence="2">Uncharacterized protein</fullName>
    </submittedName>
</protein>
<organism evidence="1 2">
    <name type="scientific">Panagrolaimus sp. JU765</name>
    <dbReference type="NCBI Taxonomy" id="591449"/>
    <lineage>
        <taxon>Eukaryota</taxon>
        <taxon>Metazoa</taxon>
        <taxon>Ecdysozoa</taxon>
        <taxon>Nematoda</taxon>
        <taxon>Chromadorea</taxon>
        <taxon>Rhabditida</taxon>
        <taxon>Tylenchina</taxon>
        <taxon>Panagrolaimomorpha</taxon>
        <taxon>Panagrolaimoidea</taxon>
        <taxon>Panagrolaimidae</taxon>
        <taxon>Panagrolaimus</taxon>
    </lineage>
</organism>
<name>A0AC34QZ23_9BILA</name>
<reference evidence="2" key="1">
    <citation type="submission" date="2022-11" db="UniProtKB">
        <authorList>
            <consortium name="WormBaseParasite"/>
        </authorList>
    </citation>
    <scope>IDENTIFICATION</scope>
</reference>
<accession>A0AC34QZ23</accession>
<evidence type="ECO:0000313" key="2">
    <source>
        <dbReference type="WBParaSite" id="JU765_v2.g20577.t1"/>
    </source>
</evidence>
<dbReference type="Proteomes" id="UP000887576">
    <property type="component" value="Unplaced"/>
</dbReference>
<proteinExistence type="predicted"/>
<sequence>MKSQSHDSTLWVHERFCFNVYAHSASYFAMHSSFPLGPFPGHSHHITRHDLYIFDNAMSRCQTTESYRNLGFRRASEGEQNISHRQHQEESSILIFRRGMAMTKNLLRVLVLGND</sequence>